<organism evidence="1 2">
    <name type="scientific">Planosporangium mesophilum</name>
    <dbReference type="NCBI Taxonomy" id="689768"/>
    <lineage>
        <taxon>Bacteria</taxon>
        <taxon>Bacillati</taxon>
        <taxon>Actinomycetota</taxon>
        <taxon>Actinomycetes</taxon>
        <taxon>Micromonosporales</taxon>
        <taxon>Micromonosporaceae</taxon>
        <taxon>Planosporangium</taxon>
    </lineage>
</organism>
<reference evidence="1" key="1">
    <citation type="submission" date="2021-01" db="EMBL/GenBank/DDBJ databases">
        <title>Whole genome shotgun sequence of Planosporangium mesophilum NBRC 109066.</title>
        <authorList>
            <person name="Komaki H."/>
            <person name="Tamura T."/>
        </authorList>
    </citation>
    <scope>NUCLEOTIDE SEQUENCE</scope>
    <source>
        <strain evidence="1">NBRC 109066</strain>
    </source>
</reference>
<dbReference type="AlphaFoldDB" id="A0A8J3X3G8"/>
<gene>
    <name evidence="1" type="ORF">Pme01_60920</name>
</gene>
<evidence type="ECO:0000313" key="2">
    <source>
        <dbReference type="Proteomes" id="UP000599074"/>
    </source>
</evidence>
<accession>A0A8J3X3G8</accession>
<protein>
    <submittedName>
        <fullName evidence="1">Uncharacterized protein</fullName>
    </submittedName>
</protein>
<dbReference type="Proteomes" id="UP000599074">
    <property type="component" value="Unassembled WGS sequence"/>
</dbReference>
<dbReference type="InterPro" id="IPR036410">
    <property type="entry name" value="HSP_DnaJ_Cys-rich_dom_sf"/>
</dbReference>
<dbReference type="EMBL" id="BOON01000082">
    <property type="protein sequence ID" value="GII26495.1"/>
    <property type="molecule type" value="Genomic_DNA"/>
</dbReference>
<dbReference type="RefSeq" id="WP_168118264.1">
    <property type="nucleotide sequence ID" value="NZ_BOON01000082.1"/>
</dbReference>
<sequence length="83" mass="9336">MDPHVTAASLPILALLAVTLGYALGCWIWPFRACRRCAGTGKRRSPSGRGIRLCRPCRGTGLRLRAGRWIWNFLTRLRKDGTR</sequence>
<proteinExistence type="predicted"/>
<comment type="caution">
    <text evidence="1">The sequence shown here is derived from an EMBL/GenBank/DDBJ whole genome shotgun (WGS) entry which is preliminary data.</text>
</comment>
<evidence type="ECO:0000313" key="1">
    <source>
        <dbReference type="EMBL" id="GII26495.1"/>
    </source>
</evidence>
<dbReference type="SUPFAM" id="SSF57938">
    <property type="entry name" value="DnaJ/Hsp40 cysteine-rich domain"/>
    <property type="match status" value="1"/>
</dbReference>
<keyword evidence="2" id="KW-1185">Reference proteome</keyword>
<name>A0A8J3X3G8_9ACTN</name>